<dbReference type="Proteomes" id="UP000023435">
    <property type="component" value="Unassembled WGS sequence"/>
</dbReference>
<comment type="caution">
    <text evidence="3">The sequence shown here is derived from an EMBL/GenBank/DDBJ whole genome shotgun (WGS) entry which is preliminary data.</text>
</comment>
<evidence type="ECO:0000313" key="3">
    <source>
        <dbReference type="EMBL" id="KWS04916.1"/>
    </source>
</evidence>
<accession>A0A108U9A6</accession>
<dbReference type="SUPFAM" id="SSF88713">
    <property type="entry name" value="Glycoside hydrolase/deacetylase"/>
    <property type="match status" value="1"/>
</dbReference>
<dbReference type="InterPro" id="IPR050248">
    <property type="entry name" value="Polysacc_deacetylase_ArnD"/>
</dbReference>
<gene>
    <name evidence="3" type="ORF">AZ78_2466</name>
</gene>
<dbReference type="PROSITE" id="PS51677">
    <property type="entry name" value="NODB"/>
    <property type="match status" value="1"/>
</dbReference>
<dbReference type="InterPro" id="IPR002509">
    <property type="entry name" value="NODB_dom"/>
</dbReference>
<keyword evidence="4" id="KW-1185">Reference proteome</keyword>
<protein>
    <submittedName>
        <fullName evidence="3">Acetylxylan esterase</fullName>
    </submittedName>
</protein>
<feature type="domain" description="NodB homology" evidence="2">
    <location>
        <begin position="109"/>
        <end position="290"/>
    </location>
</feature>
<dbReference type="PANTHER" id="PTHR10587">
    <property type="entry name" value="GLYCOSYL TRANSFERASE-RELATED"/>
    <property type="match status" value="1"/>
</dbReference>
<dbReference type="Pfam" id="PF01522">
    <property type="entry name" value="Polysacc_deac_1"/>
    <property type="match status" value="1"/>
</dbReference>
<dbReference type="PANTHER" id="PTHR10587:SF137">
    <property type="entry name" value="4-DEOXY-4-FORMAMIDO-L-ARABINOSE-PHOSPHOUNDECAPRENOL DEFORMYLASE ARND-RELATED"/>
    <property type="match status" value="1"/>
</dbReference>
<organism evidence="3 4">
    <name type="scientific">Lysobacter capsici AZ78</name>
    <dbReference type="NCBI Taxonomy" id="1444315"/>
    <lineage>
        <taxon>Bacteria</taxon>
        <taxon>Pseudomonadati</taxon>
        <taxon>Pseudomonadota</taxon>
        <taxon>Gammaproteobacteria</taxon>
        <taxon>Lysobacterales</taxon>
        <taxon>Lysobacteraceae</taxon>
        <taxon>Lysobacter</taxon>
    </lineage>
</organism>
<dbReference type="InterPro" id="IPR011330">
    <property type="entry name" value="Glyco_hydro/deAcase_b/a-brl"/>
</dbReference>
<reference evidence="3 4" key="1">
    <citation type="journal article" date="2014" name="Genome Announc.">
        <title>Draft Genome Sequence of Lysobacter capsici AZ78, a Bacterium Antagonistic to Plant-Pathogenic Oomycetes.</title>
        <authorList>
            <person name="Puopolo G."/>
            <person name="Sonego P."/>
            <person name="Engelen K."/>
            <person name="Pertot I."/>
        </authorList>
    </citation>
    <scope>NUCLEOTIDE SEQUENCE [LARGE SCALE GENOMIC DNA]</scope>
    <source>
        <strain evidence="3 4">AZ78</strain>
    </source>
</reference>
<dbReference type="EMBL" id="JAJA02000001">
    <property type="protein sequence ID" value="KWS04916.1"/>
    <property type="molecule type" value="Genomic_DNA"/>
</dbReference>
<evidence type="ECO:0000259" key="2">
    <source>
        <dbReference type="PROSITE" id="PS51677"/>
    </source>
</evidence>
<dbReference type="CDD" id="cd10917">
    <property type="entry name" value="CE4_NodB_like_6s_7s"/>
    <property type="match status" value="1"/>
</dbReference>
<evidence type="ECO:0000313" key="4">
    <source>
        <dbReference type="Proteomes" id="UP000023435"/>
    </source>
</evidence>
<keyword evidence="1" id="KW-1133">Transmembrane helix</keyword>
<dbReference type="GO" id="GO:0016810">
    <property type="term" value="F:hydrolase activity, acting on carbon-nitrogen (but not peptide) bonds"/>
    <property type="evidence" value="ECO:0007669"/>
    <property type="project" value="InterPro"/>
</dbReference>
<name>A0A108U9A6_9GAMM</name>
<evidence type="ECO:0000256" key="1">
    <source>
        <dbReference type="SAM" id="Phobius"/>
    </source>
</evidence>
<feature type="transmembrane region" description="Helical" evidence="1">
    <location>
        <begin position="49"/>
        <end position="67"/>
    </location>
</feature>
<dbReference type="AlphaFoldDB" id="A0A108U9A6"/>
<proteinExistence type="predicted"/>
<keyword evidence="1" id="KW-0472">Membrane</keyword>
<dbReference type="GO" id="GO:0005975">
    <property type="term" value="P:carbohydrate metabolic process"/>
    <property type="evidence" value="ECO:0007669"/>
    <property type="project" value="InterPro"/>
</dbReference>
<sequence>MLFPIPDSRFPIPDSRFPIPDSRFPIPDSRAPARLMNPTVVHRPPRRPFVWLWLFAASQLAVIGVWLGWGWRVGLPALLLTHAVIFWGTLWPRSRLFGPVLSRLPTREREVWLTIDDGPSADTPAMLDLLDAHAVKATFFVVAERARARPDLLAQIVQRGHGIGHHSADHPSAAFWRLGPSAMRRQIVDADRTLRDLLPGYPLRWFRAVVGMANPFTARWLRDCGLARVAWTARGFDAVAADPATVVARIERGLSPGAIVLMHEGARHGRNVETMAMLLARLQALGYRCVLPVVR</sequence>
<keyword evidence="1" id="KW-0812">Transmembrane</keyword>
<dbReference type="Gene3D" id="3.20.20.370">
    <property type="entry name" value="Glycoside hydrolase/deacetylase"/>
    <property type="match status" value="1"/>
</dbReference>